<dbReference type="InterPro" id="IPR036683">
    <property type="entry name" value="CO_DH_flav_C_dom_sf"/>
</dbReference>
<dbReference type="Gene3D" id="3.30.390.50">
    <property type="entry name" value="CO dehydrogenase flavoprotein, C-terminal domain"/>
    <property type="match status" value="1"/>
</dbReference>
<keyword evidence="3" id="KW-0560">Oxidoreductase</keyword>
<feature type="domain" description="FAD-binding PCMH-type" evidence="4">
    <location>
        <begin position="1"/>
        <end position="179"/>
    </location>
</feature>
<dbReference type="PANTHER" id="PTHR42659:SF2">
    <property type="entry name" value="XANTHINE DEHYDROGENASE SUBUNIT C-RELATED"/>
    <property type="match status" value="1"/>
</dbReference>
<dbReference type="Proteomes" id="UP000289200">
    <property type="component" value="Unassembled WGS sequence"/>
</dbReference>
<dbReference type="FunFam" id="3.30.465.10:FF:000017">
    <property type="entry name" value="Xanthine dehydrogenase, FAD binding subunit"/>
    <property type="match status" value="1"/>
</dbReference>
<dbReference type="InterPro" id="IPR016166">
    <property type="entry name" value="FAD-bd_PCMH"/>
</dbReference>
<dbReference type="GO" id="GO:0071949">
    <property type="term" value="F:FAD binding"/>
    <property type="evidence" value="ECO:0007669"/>
    <property type="project" value="InterPro"/>
</dbReference>
<dbReference type="InterPro" id="IPR002346">
    <property type="entry name" value="Mopterin_DH_FAD-bd"/>
</dbReference>
<keyword evidence="1" id="KW-0285">Flavoprotein</keyword>
<dbReference type="AlphaFoldDB" id="A0A3S4CJD0"/>
<keyword evidence="6" id="KW-1185">Reference proteome</keyword>
<gene>
    <name evidence="5" type="primary">cdhB_2</name>
    <name evidence="5" type="ORF">RHODGE_RHODGE_03834</name>
</gene>
<dbReference type="InterPro" id="IPR016169">
    <property type="entry name" value="FAD-bd_PCMH_sub2"/>
</dbReference>
<proteinExistence type="predicted"/>
<dbReference type="OrthoDB" id="9793944at2"/>
<dbReference type="InterPro" id="IPR051312">
    <property type="entry name" value="Diverse_Substr_Oxidored"/>
</dbReference>
<dbReference type="Gene3D" id="3.30.43.10">
    <property type="entry name" value="Uridine Diphospho-n-acetylenolpyruvylglucosamine Reductase, domain 2"/>
    <property type="match status" value="1"/>
</dbReference>
<dbReference type="GO" id="GO:0016491">
    <property type="term" value="F:oxidoreductase activity"/>
    <property type="evidence" value="ECO:0007669"/>
    <property type="project" value="UniProtKB-KW"/>
</dbReference>
<sequence length="297" mass="30822">MKPAAFDYVRATSLTHALDLLASADPDGETRVLAGGQSLVPLMAMRLAAPARLVDINRLAALERLEVIDGRLVIGALVRHHRLATDPLMAAAAPLLARAAVHVAHPAIRNRGTFGGSLAHADPAAAFPACALALGATLTLASRGGRREVPAAAFFEGLYQTALRPDELLVEVALPVATAISRFAFVMFARRHGDFPVAGLAAVARAAGDHSAVDRLADIHLAVFGVGDTPLLAGAAAAILESGPIDAARIDAAVAALDTLEIRDSATASARYRRHLVGVALRRAIAALLRPEAVACR</sequence>
<dbReference type="Gene3D" id="3.30.465.10">
    <property type="match status" value="1"/>
</dbReference>
<dbReference type="SMART" id="SM01092">
    <property type="entry name" value="CO_deh_flav_C"/>
    <property type="match status" value="1"/>
</dbReference>
<dbReference type="SUPFAM" id="SSF56176">
    <property type="entry name" value="FAD-binding/transporter-associated domain-like"/>
    <property type="match status" value="1"/>
</dbReference>
<organism evidence="5 6">
    <name type="scientific">Rhodoplanes serenus</name>
    <dbReference type="NCBI Taxonomy" id="200615"/>
    <lineage>
        <taxon>Bacteria</taxon>
        <taxon>Pseudomonadati</taxon>
        <taxon>Pseudomonadota</taxon>
        <taxon>Alphaproteobacteria</taxon>
        <taxon>Hyphomicrobiales</taxon>
        <taxon>Nitrobacteraceae</taxon>
        <taxon>Rhodoplanes</taxon>
    </lineage>
</organism>
<reference evidence="6" key="1">
    <citation type="submission" date="2018-10" db="EMBL/GenBank/DDBJ databases">
        <authorList>
            <person name="Peiro R."/>
            <person name="Begona"/>
            <person name="Cbmso G."/>
            <person name="Lopez M."/>
            <person name="Gonzalez S."/>
            <person name="Sacristan E."/>
            <person name="Castillo E."/>
        </authorList>
    </citation>
    <scope>NUCLEOTIDE SEQUENCE [LARGE SCALE GENOMIC DNA]</scope>
</reference>
<dbReference type="SUPFAM" id="SSF55447">
    <property type="entry name" value="CO dehydrogenase flavoprotein C-terminal domain-like"/>
    <property type="match status" value="1"/>
</dbReference>
<evidence type="ECO:0000313" key="5">
    <source>
        <dbReference type="EMBL" id="VCU10632.1"/>
    </source>
</evidence>
<evidence type="ECO:0000313" key="6">
    <source>
        <dbReference type="Proteomes" id="UP000289200"/>
    </source>
</evidence>
<dbReference type="Pfam" id="PF00941">
    <property type="entry name" value="FAD_binding_5"/>
    <property type="match status" value="1"/>
</dbReference>
<evidence type="ECO:0000259" key="4">
    <source>
        <dbReference type="PROSITE" id="PS51387"/>
    </source>
</evidence>
<dbReference type="PROSITE" id="PS51387">
    <property type="entry name" value="FAD_PCMH"/>
    <property type="match status" value="1"/>
</dbReference>
<dbReference type="InterPro" id="IPR036318">
    <property type="entry name" value="FAD-bd_PCMH-like_sf"/>
</dbReference>
<dbReference type="InterPro" id="IPR016167">
    <property type="entry name" value="FAD-bd_PCMH_sub1"/>
</dbReference>
<accession>A0A3S4CJD0</accession>
<dbReference type="EMBL" id="UWOC01000175">
    <property type="protein sequence ID" value="VCU10632.1"/>
    <property type="molecule type" value="Genomic_DNA"/>
</dbReference>
<name>A0A3S4CJD0_9BRAD</name>
<dbReference type="PANTHER" id="PTHR42659">
    <property type="entry name" value="XANTHINE DEHYDROGENASE SUBUNIT C-RELATED"/>
    <property type="match status" value="1"/>
</dbReference>
<dbReference type="RefSeq" id="WP_129610716.1">
    <property type="nucleotide sequence ID" value="NZ_UWOC01000175.1"/>
</dbReference>
<dbReference type="Pfam" id="PF03450">
    <property type="entry name" value="CO_deh_flav_C"/>
    <property type="match status" value="1"/>
</dbReference>
<keyword evidence="2" id="KW-0274">FAD</keyword>
<dbReference type="InterPro" id="IPR005107">
    <property type="entry name" value="CO_DH_flav_C"/>
</dbReference>
<evidence type="ECO:0000256" key="3">
    <source>
        <dbReference type="ARBA" id="ARBA00023002"/>
    </source>
</evidence>
<comment type="caution">
    <text evidence="5">The sequence shown here is derived from an EMBL/GenBank/DDBJ whole genome shotgun (WGS) entry which is preliminary data.</text>
</comment>
<evidence type="ECO:0000256" key="2">
    <source>
        <dbReference type="ARBA" id="ARBA00022827"/>
    </source>
</evidence>
<protein>
    <submittedName>
        <fullName evidence="5">Caffeine dehydrogenase subunit beta</fullName>
    </submittedName>
</protein>
<evidence type="ECO:0000256" key="1">
    <source>
        <dbReference type="ARBA" id="ARBA00022630"/>
    </source>
</evidence>